<organism evidence="3 4">
    <name type="scientific">Desulfotomaculum copahuensis</name>
    <dbReference type="NCBI Taxonomy" id="1838280"/>
    <lineage>
        <taxon>Bacteria</taxon>
        <taxon>Bacillati</taxon>
        <taxon>Bacillota</taxon>
        <taxon>Clostridia</taxon>
        <taxon>Eubacteriales</taxon>
        <taxon>Desulfotomaculaceae</taxon>
        <taxon>Desulfotomaculum</taxon>
    </lineage>
</organism>
<evidence type="ECO:0000313" key="3">
    <source>
        <dbReference type="EMBL" id="OAT86536.1"/>
    </source>
</evidence>
<evidence type="ECO:0008006" key="5">
    <source>
        <dbReference type="Google" id="ProtNLM"/>
    </source>
</evidence>
<feature type="region of interest" description="Disordered" evidence="1">
    <location>
        <begin position="50"/>
        <end position="76"/>
    </location>
</feature>
<reference evidence="3 4" key="1">
    <citation type="submission" date="2016-04" db="EMBL/GenBank/DDBJ databases">
        <authorList>
            <person name="Evans L.H."/>
            <person name="Alamgir A."/>
            <person name="Owens N."/>
            <person name="Weber N.D."/>
            <person name="Virtaneva K."/>
            <person name="Barbian K."/>
            <person name="Babar A."/>
            <person name="Rosenke K."/>
        </authorList>
    </citation>
    <scope>NUCLEOTIDE SEQUENCE [LARGE SCALE GENOMIC DNA]</scope>
    <source>
        <strain evidence="3 4">LMa1</strain>
    </source>
</reference>
<dbReference type="STRING" id="1838280.A6M21_03770"/>
<dbReference type="RefSeq" id="WP_066666263.1">
    <property type="nucleotide sequence ID" value="NZ_LYVF01000013.1"/>
</dbReference>
<dbReference type="EMBL" id="LYVF01000013">
    <property type="protein sequence ID" value="OAT86536.1"/>
    <property type="molecule type" value="Genomic_DNA"/>
</dbReference>
<gene>
    <name evidence="3" type="ORF">A6M21_03770</name>
</gene>
<feature type="region of interest" description="Disordered" evidence="1">
    <location>
        <begin position="119"/>
        <end position="144"/>
    </location>
</feature>
<keyword evidence="2" id="KW-0472">Membrane</keyword>
<keyword evidence="2" id="KW-1133">Transmembrane helix</keyword>
<dbReference type="OrthoDB" id="2381602at2"/>
<evidence type="ECO:0000256" key="2">
    <source>
        <dbReference type="SAM" id="Phobius"/>
    </source>
</evidence>
<proteinExistence type="predicted"/>
<keyword evidence="2" id="KW-0812">Transmembrane</keyword>
<dbReference type="AlphaFoldDB" id="A0A1B7LJ08"/>
<evidence type="ECO:0000256" key="1">
    <source>
        <dbReference type="SAM" id="MobiDB-lite"/>
    </source>
</evidence>
<protein>
    <recommendedName>
        <fullName evidence="5">Stage III sporulation protein AG</fullName>
    </recommendedName>
</protein>
<keyword evidence="4" id="KW-1185">Reference proteome</keyword>
<name>A0A1B7LJ08_9FIRM</name>
<accession>A0A1B7LJ08</accession>
<dbReference type="Proteomes" id="UP000078532">
    <property type="component" value="Unassembled WGS sequence"/>
</dbReference>
<feature type="compositionally biased region" description="Polar residues" evidence="1">
    <location>
        <begin position="133"/>
        <end position="144"/>
    </location>
</feature>
<evidence type="ECO:0000313" key="4">
    <source>
        <dbReference type="Proteomes" id="UP000078532"/>
    </source>
</evidence>
<sequence>MSWWDKLTAHGDGQNLPPKLQKRTFWWLAGLAALGVVLLLLGNTGHHDPAGKAPGTGGAAPAPVTQKVQPSVSGDSSMGREEVALEDKLQQVLSQVAGAGRVDVTVRLASSQSEDYAVNASTTRKTTQEKDQSGGTRVTTENTDTGQMVLLRENQGDTPVVRQEQAARIAGVLVVAAGAQDPQVKARLFEAVRVALGVEPQKILVLPMEGGS</sequence>
<feature type="compositionally biased region" description="Polar residues" evidence="1">
    <location>
        <begin position="66"/>
        <end position="76"/>
    </location>
</feature>
<feature type="transmembrane region" description="Helical" evidence="2">
    <location>
        <begin position="24"/>
        <end position="42"/>
    </location>
</feature>
<comment type="caution">
    <text evidence="3">The sequence shown here is derived from an EMBL/GenBank/DDBJ whole genome shotgun (WGS) entry which is preliminary data.</text>
</comment>